<evidence type="ECO:0000313" key="3">
    <source>
        <dbReference type="Proteomes" id="UP001259832"/>
    </source>
</evidence>
<proteinExistence type="predicted"/>
<keyword evidence="3" id="KW-1185">Reference proteome</keyword>
<comment type="caution">
    <text evidence="2">The sequence shown here is derived from an EMBL/GenBank/DDBJ whole genome shotgun (WGS) entry which is preliminary data.</text>
</comment>
<dbReference type="Proteomes" id="UP001259832">
    <property type="component" value="Unassembled WGS sequence"/>
</dbReference>
<keyword evidence="1" id="KW-0175">Coiled coil</keyword>
<sequence>MAHRTKELWALERQAGGAQADRDRLQVEVATLKNGPQSVQAQAAKITTLLEQLRIQTALIRELQRSISQAQQDRDRLAFECDDLVQQRDDLATQIELADGEIDLLRTNAITFDREMEDLQYILQRTEGSLRLLHHS</sequence>
<dbReference type="EMBL" id="JASMQC010000060">
    <property type="protein sequence ID" value="KAK1928622.1"/>
    <property type="molecule type" value="Genomic_DNA"/>
</dbReference>
<protein>
    <submittedName>
        <fullName evidence="2">Uncharacterized protein</fullName>
    </submittedName>
</protein>
<name>A0AAD9FYH7_9STRA</name>
<evidence type="ECO:0000256" key="1">
    <source>
        <dbReference type="SAM" id="Coils"/>
    </source>
</evidence>
<evidence type="ECO:0000313" key="2">
    <source>
        <dbReference type="EMBL" id="KAK1928622.1"/>
    </source>
</evidence>
<feature type="coiled-coil region" evidence="1">
    <location>
        <begin position="53"/>
        <end position="87"/>
    </location>
</feature>
<reference evidence="2" key="1">
    <citation type="submission" date="2023-08" db="EMBL/GenBank/DDBJ databases">
        <title>Reference Genome Resource for the Citrus Pathogen Phytophthora citrophthora.</title>
        <authorList>
            <person name="Moller H."/>
            <person name="Coetzee B."/>
            <person name="Rose L.J."/>
            <person name="Van Niekerk J.M."/>
        </authorList>
    </citation>
    <scope>NUCLEOTIDE SEQUENCE</scope>
    <source>
        <strain evidence="2">STE-U-9442</strain>
    </source>
</reference>
<dbReference type="AlphaFoldDB" id="A0AAD9FYH7"/>
<gene>
    <name evidence="2" type="ORF">P3T76_015923</name>
</gene>
<accession>A0AAD9FYH7</accession>
<organism evidence="2 3">
    <name type="scientific">Phytophthora citrophthora</name>
    <dbReference type="NCBI Taxonomy" id="4793"/>
    <lineage>
        <taxon>Eukaryota</taxon>
        <taxon>Sar</taxon>
        <taxon>Stramenopiles</taxon>
        <taxon>Oomycota</taxon>
        <taxon>Peronosporomycetes</taxon>
        <taxon>Peronosporales</taxon>
        <taxon>Peronosporaceae</taxon>
        <taxon>Phytophthora</taxon>
    </lineage>
</organism>